<feature type="domain" description="Sigma-54 factor interaction" evidence="6">
    <location>
        <begin position="148"/>
        <end position="376"/>
    </location>
</feature>
<dbReference type="GO" id="GO:0005524">
    <property type="term" value="F:ATP binding"/>
    <property type="evidence" value="ECO:0007669"/>
    <property type="project" value="UniProtKB-KW"/>
</dbReference>
<dbReference type="PANTHER" id="PTHR32071">
    <property type="entry name" value="TRANSCRIPTIONAL REGULATORY PROTEIN"/>
    <property type="match status" value="1"/>
</dbReference>
<dbReference type="SUPFAM" id="SSF52540">
    <property type="entry name" value="P-loop containing nucleoside triphosphate hydrolases"/>
    <property type="match status" value="1"/>
</dbReference>
<dbReference type="EMBL" id="FOOU01000002">
    <property type="protein sequence ID" value="SFF97388.1"/>
    <property type="molecule type" value="Genomic_DNA"/>
</dbReference>
<dbReference type="AlphaFoldDB" id="A0A1I2N1W7"/>
<dbReference type="InterPro" id="IPR025944">
    <property type="entry name" value="Sigma_54_int_dom_CS"/>
</dbReference>
<sequence>MTWLQWFMNTPSQMNVLLVDDDDQRRQSVSSIFSFLGVAHQVMTFVEWFQNNHVRPDLNVAFIGRCLLPVSLEKLITSFRQEDAQTSLCLLEAWDDVEQLSERSKVQLLRVLDGPLTEHVLTDLLHEAQVVRGVKRSGLSEKPLFPQLIGQSQPMNSLKRTMMRVVDRDVNVMITGESGTGKELIARSLHDYSKRAQGPFVPVNCGAIAPELLESELFGHEKGAFTGAINARAGRFEMADGGTLFLDEIGDMPLAMQVKLLRVLQERCFERVGGSKTIDVNVRIIAATHKDLEEMILNGTFREDLYYRLNVYPIETPPLRERKADVVMLLQTLAQRAEKQGLGRLRFHASALESLQRHPWPGNVRELSNLIERLAIMHPDGVVGVSELPAKCRHISEPEPTRYQSQNAFQLESGSEQDCMMTAGSSGQEEVFSAFKSQEQAIALPDEGIDLKQYLESIEKALISDALDKTGFVVARAAAMLMIRRTTLVEKMRKYKIQRLSDS</sequence>
<dbReference type="Pfam" id="PF00158">
    <property type="entry name" value="Sigma54_activat"/>
    <property type="match status" value="1"/>
</dbReference>
<dbReference type="Gene3D" id="3.40.50.2300">
    <property type="match status" value="1"/>
</dbReference>
<dbReference type="InterPro" id="IPR003593">
    <property type="entry name" value="AAA+_ATPase"/>
</dbReference>
<dbReference type="Gene3D" id="1.10.10.60">
    <property type="entry name" value="Homeodomain-like"/>
    <property type="match status" value="1"/>
</dbReference>
<dbReference type="CDD" id="cd00009">
    <property type="entry name" value="AAA"/>
    <property type="match status" value="1"/>
</dbReference>
<keyword evidence="7" id="KW-0966">Cell projection</keyword>
<reference evidence="8" key="1">
    <citation type="submission" date="2016-10" db="EMBL/GenBank/DDBJ databases">
        <authorList>
            <person name="Varghese N."/>
            <person name="Submissions S."/>
        </authorList>
    </citation>
    <scope>NUCLEOTIDE SEQUENCE [LARGE SCALE GENOMIC DNA]</scope>
    <source>
        <strain evidence="8">CGMCC 1.10971</strain>
    </source>
</reference>
<dbReference type="InterPro" id="IPR025662">
    <property type="entry name" value="Sigma_54_int_dom_ATP-bd_1"/>
</dbReference>
<evidence type="ECO:0000313" key="7">
    <source>
        <dbReference type="EMBL" id="SFF97388.1"/>
    </source>
</evidence>
<dbReference type="PROSITE" id="PS00675">
    <property type="entry name" value="SIGMA54_INTERACT_1"/>
    <property type="match status" value="1"/>
</dbReference>
<keyword evidence="4" id="KW-0238">DNA-binding</keyword>
<dbReference type="Gene3D" id="1.10.8.60">
    <property type="match status" value="1"/>
</dbReference>
<dbReference type="STRING" id="1045558.SAMN05216175_102220"/>
<keyword evidence="7" id="KW-0282">Flagellum</keyword>
<dbReference type="GO" id="GO:0006355">
    <property type="term" value="P:regulation of DNA-templated transcription"/>
    <property type="evidence" value="ECO:0007669"/>
    <property type="project" value="InterPro"/>
</dbReference>
<dbReference type="SMART" id="SM00382">
    <property type="entry name" value="AAA"/>
    <property type="match status" value="1"/>
</dbReference>
<dbReference type="FunFam" id="3.40.50.300:FF:000006">
    <property type="entry name" value="DNA-binding transcriptional regulator NtrC"/>
    <property type="match status" value="1"/>
</dbReference>
<dbReference type="Proteomes" id="UP000198623">
    <property type="component" value="Unassembled WGS sequence"/>
</dbReference>
<evidence type="ECO:0000256" key="5">
    <source>
        <dbReference type="ARBA" id="ARBA00023163"/>
    </source>
</evidence>
<dbReference type="PRINTS" id="PR01590">
    <property type="entry name" value="HTHFIS"/>
</dbReference>
<dbReference type="PROSITE" id="PS00688">
    <property type="entry name" value="SIGMA54_INTERACT_3"/>
    <property type="match status" value="1"/>
</dbReference>
<keyword evidence="5" id="KW-0804">Transcription</keyword>
<evidence type="ECO:0000256" key="1">
    <source>
        <dbReference type="ARBA" id="ARBA00022741"/>
    </source>
</evidence>
<dbReference type="InterPro" id="IPR025943">
    <property type="entry name" value="Sigma_54_int_dom_ATP-bd_2"/>
</dbReference>
<keyword evidence="3" id="KW-0805">Transcription regulation</keyword>
<dbReference type="Pfam" id="PF02954">
    <property type="entry name" value="HTH_8"/>
    <property type="match status" value="1"/>
</dbReference>
<evidence type="ECO:0000256" key="4">
    <source>
        <dbReference type="ARBA" id="ARBA00023125"/>
    </source>
</evidence>
<evidence type="ECO:0000313" key="8">
    <source>
        <dbReference type="Proteomes" id="UP000198623"/>
    </source>
</evidence>
<dbReference type="Pfam" id="PF25601">
    <property type="entry name" value="AAA_lid_14"/>
    <property type="match status" value="1"/>
</dbReference>
<dbReference type="InterPro" id="IPR009057">
    <property type="entry name" value="Homeodomain-like_sf"/>
</dbReference>
<dbReference type="Pfam" id="PF06490">
    <property type="entry name" value="FleQ"/>
    <property type="match status" value="1"/>
</dbReference>
<dbReference type="InterPro" id="IPR011006">
    <property type="entry name" value="CheY-like_superfamily"/>
</dbReference>
<accession>A0A1I2N1W7</accession>
<keyword evidence="8" id="KW-1185">Reference proteome</keyword>
<name>A0A1I2N1W7_9GAMM</name>
<evidence type="ECO:0000256" key="3">
    <source>
        <dbReference type="ARBA" id="ARBA00023015"/>
    </source>
</evidence>
<proteinExistence type="predicted"/>
<dbReference type="Gene3D" id="3.40.50.300">
    <property type="entry name" value="P-loop containing nucleotide triphosphate hydrolases"/>
    <property type="match status" value="1"/>
</dbReference>
<keyword evidence="1" id="KW-0547">Nucleotide-binding</keyword>
<dbReference type="GO" id="GO:0043565">
    <property type="term" value="F:sequence-specific DNA binding"/>
    <property type="evidence" value="ECO:0007669"/>
    <property type="project" value="InterPro"/>
</dbReference>
<dbReference type="InterPro" id="IPR010518">
    <property type="entry name" value="FleQ"/>
</dbReference>
<dbReference type="PROSITE" id="PS50045">
    <property type="entry name" value="SIGMA54_INTERACT_4"/>
    <property type="match status" value="1"/>
</dbReference>
<keyword evidence="2" id="KW-0067">ATP-binding</keyword>
<evidence type="ECO:0000259" key="6">
    <source>
        <dbReference type="PROSITE" id="PS50045"/>
    </source>
</evidence>
<dbReference type="SUPFAM" id="SSF46689">
    <property type="entry name" value="Homeodomain-like"/>
    <property type="match status" value="1"/>
</dbReference>
<dbReference type="InterPro" id="IPR002078">
    <property type="entry name" value="Sigma_54_int"/>
</dbReference>
<dbReference type="InterPro" id="IPR002197">
    <property type="entry name" value="HTH_Fis"/>
</dbReference>
<evidence type="ECO:0000256" key="2">
    <source>
        <dbReference type="ARBA" id="ARBA00022840"/>
    </source>
</evidence>
<gene>
    <name evidence="7" type="ORF">SAMN05216175_102220</name>
</gene>
<dbReference type="PROSITE" id="PS00676">
    <property type="entry name" value="SIGMA54_INTERACT_2"/>
    <property type="match status" value="1"/>
</dbReference>
<organism evidence="7 8">
    <name type="scientific">Neptunomonas qingdaonensis</name>
    <dbReference type="NCBI Taxonomy" id="1045558"/>
    <lineage>
        <taxon>Bacteria</taxon>
        <taxon>Pseudomonadati</taxon>
        <taxon>Pseudomonadota</taxon>
        <taxon>Gammaproteobacteria</taxon>
        <taxon>Oceanospirillales</taxon>
        <taxon>Oceanospirillaceae</taxon>
        <taxon>Neptunomonas</taxon>
    </lineage>
</organism>
<keyword evidence="7" id="KW-0969">Cilium</keyword>
<dbReference type="SUPFAM" id="SSF52172">
    <property type="entry name" value="CheY-like"/>
    <property type="match status" value="1"/>
</dbReference>
<dbReference type="InterPro" id="IPR027417">
    <property type="entry name" value="P-loop_NTPase"/>
</dbReference>
<dbReference type="PANTHER" id="PTHR32071:SF117">
    <property type="entry name" value="PTS-DEPENDENT DIHYDROXYACETONE KINASE OPERON REGULATORY PROTEIN-RELATED"/>
    <property type="match status" value="1"/>
</dbReference>
<protein>
    <submittedName>
        <fullName evidence="7">Sigma-54 specific transcriptional regulator, flagellar regulatory protein A</fullName>
    </submittedName>
</protein>
<dbReference type="InterPro" id="IPR058031">
    <property type="entry name" value="AAA_lid_NorR"/>
</dbReference>